<evidence type="ECO:0000313" key="7">
    <source>
        <dbReference type="Proteomes" id="UP001144397"/>
    </source>
</evidence>
<dbReference type="GeneID" id="95762358"/>
<dbReference type="Gene3D" id="3.40.50.1110">
    <property type="entry name" value="SGNH hydrolase"/>
    <property type="match status" value="1"/>
</dbReference>
<keyword evidence="8" id="KW-1185">Reference proteome</keyword>
<evidence type="ECO:0000259" key="3">
    <source>
        <dbReference type="Pfam" id="PF23844"/>
    </source>
</evidence>
<comment type="caution">
    <text evidence="5">The sequence shown here is derived from an EMBL/GenBank/DDBJ whole genome shotgun (WGS) entry which is preliminary data.</text>
</comment>
<evidence type="ECO:0000259" key="4">
    <source>
        <dbReference type="Pfam" id="PF23845"/>
    </source>
</evidence>
<dbReference type="Pfam" id="PF03629">
    <property type="entry name" value="SASA"/>
    <property type="match status" value="1"/>
</dbReference>
<dbReference type="Proteomes" id="UP001245370">
    <property type="component" value="Unassembled WGS sequence"/>
</dbReference>
<dbReference type="Pfam" id="PF23844">
    <property type="entry name" value="NCTSP_N"/>
    <property type="match status" value="1"/>
</dbReference>
<proteinExistence type="predicted"/>
<evidence type="ECO:0008006" key="9">
    <source>
        <dbReference type="Google" id="ProtNLM"/>
    </source>
</evidence>
<feature type="domain" description="Non-contractile tail sheath TIM barrel" evidence="4">
    <location>
        <begin position="212"/>
        <end position="566"/>
    </location>
</feature>
<dbReference type="EMBL" id="BSDO01000002">
    <property type="protein sequence ID" value="GLI21893.1"/>
    <property type="molecule type" value="Genomic_DNA"/>
</dbReference>
<dbReference type="GO" id="GO:0016788">
    <property type="term" value="F:hydrolase activity, acting on ester bonds"/>
    <property type="evidence" value="ECO:0007669"/>
    <property type="project" value="UniProtKB-ARBA"/>
</dbReference>
<reference evidence="6 8" key="2">
    <citation type="submission" date="2023-07" db="EMBL/GenBank/DDBJ databases">
        <title>Genomic Encyclopedia of Type Strains, Phase IV (KMG-IV): sequencing the most valuable type-strain genomes for metagenomic binning, comparative biology and taxonomic classification.</title>
        <authorList>
            <person name="Goeker M."/>
        </authorList>
    </citation>
    <scope>NUCLEOTIDE SEQUENCE [LARGE SCALE GENOMIC DNA]</scope>
    <source>
        <strain evidence="6 8">DSM 338</strain>
    </source>
</reference>
<evidence type="ECO:0000313" key="8">
    <source>
        <dbReference type="Proteomes" id="UP001245370"/>
    </source>
</evidence>
<reference evidence="5" key="1">
    <citation type="submission" date="2022-12" db="EMBL/GenBank/DDBJ databases">
        <title>Reference genome sequencing for broad-spectrum identification of bacterial and archaeal isolates by mass spectrometry.</title>
        <authorList>
            <person name="Sekiguchi Y."/>
            <person name="Tourlousse D.M."/>
        </authorList>
    </citation>
    <scope>NUCLEOTIDE SEQUENCE</scope>
    <source>
        <strain evidence="5">301</strain>
    </source>
</reference>
<feature type="domain" description="Sialate O-acetylesterase" evidence="2">
    <location>
        <begin position="753"/>
        <end position="884"/>
    </location>
</feature>
<evidence type="ECO:0000313" key="5">
    <source>
        <dbReference type="EMBL" id="GLI21893.1"/>
    </source>
</evidence>
<evidence type="ECO:0000256" key="1">
    <source>
        <dbReference type="ARBA" id="ARBA00022801"/>
    </source>
</evidence>
<evidence type="ECO:0000259" key="2">
    <source>
        <dbReference type="Pfam" id="PF03629"/>
    </source>
</evidence>
<name>A0A9W6CQ59_XANFL</name>
<protein>
    <recommendedName>
        <fullName evidence="9">Sialate O-acetylesterase domain-containing protein</fullName>
    </recommendedName>
</protein>
<dbReference type="SUPFAM" id="SSF52266">
    <property type="entry name" value="SGNH hydrolase"/>
    <property type="match status" value="1"/>
</dbReference>
<sequence>MGLLAKAPGPQDGSILRFDPAYWQIDFNIQCAASLVTAGDRALKLSCTFRTDKDLVGLIWRSVDAESHQLYRYATDYDYRGCVLRFDFRLKNLLPLDHDRGLVLTAIENNEAETPYYVRLENYRIAGTPLNGRVLLDFSSVQGGFNLPAEAVTIPWHNIKRFFIGVIPPDYVPLEDNAARLPIEEVEATLELYNIFCTGSRTSLSVCTAPQPAHGLRIADGLDDAYHLTPQRIVDGVRRLGYRGWYVLYLGITHMHQVSWDAGEGRFIVDPGKPVLNAPTRAWLTDLFMRLAGTGFRIVISLSYEILKSVCPSAWMQRAWNDAPAQTGWEPPSTLIAPTNTAGLDYLAAIFGWCMDTLKAMGAPLFFQVGEPWWWDGTYTDGSPCIYDAGTRALFTAETGFAVPTPFLQSSFDPVGPHGPYLSWLRDKLGASTLYLRDHVKATHPDATSLILIFTPQVLNPAAPILEVLNFPYRAWRSPAWDIVQLEDYDWIITGEWTLHSGTLAAGTGKLGYSLDRLHFFGGFNLLADTADTIWPRIDQALNDGFQWRVAETYVWARPQVWRDGFVWQASAETEACSCGCADYEGGPIRSGGFSFIPAPGTGGNPVPPYEDPGDFDDVRKPPADLQMVGNSFGDVRFSWSPNGEDPAEVSYTLTIYDPSTGAAVRTVEIDTPTVVEGRVRFDYPVELSADDFGFAPTFLVWRVATNGEAAAGLSGAVPVNNAAIVKRAVMFCGQSNALGHFTTLSGVTLAQGSAAAFRRALAAALGLSNVEVIPVQAAWGSSAADRWADDNPSSGTNYWWDLDAGISGPRLSQAIAIGTGLGVPVSAIIWAQGENDASATSEFETTRHSDATRFRTAMERIFTDLRAGLGNAALPIWIQTLGRAFYGAGEPPPEPIGATYKAYRDIQLAVAAADANIRIGSWVPGAEDWHNYVVEMPGPGRIHYLAPVYQTTAAELAEAVAETLDRAGSPPDWTLMGPPTGVGAVREANDDITVSWDGEAGDGFAVINISVTTGARLSYTEVTGPAFTFSEAAQQAAYGQLAGYVAVYVMRRAGGVLGPSTYSVIEVPA</sequence>
<keyword evidence="1" id="KW-0378">Hydrolase</keyword>
<dbReference type="Pfam" id="PF23845">
    <property type="entry name" value="TIM-barrel_NCTSP"/>
    <property type="match status" value="1"/>
</dbReference>
<accession>A0A9W6CQ59</accession>
<dbReference type="InterPro" id="IPR036514">
    <property type="entry name" value="SGNH_hydro_sf"/>
</dbReference>
<dbReference type="InterPro" id="IPR057122">
    <property type="entry name" value="TIM-barrel_NCTSP"/>
</dbReference>
<organism evidence="5 7">
    <name type="scientific">Xanthobacter flavus</name>
    <dbReference type="NCBI Taxonomy" id="281"/>
    <lineage>
        <taxon>Bacteria</taxon>
        <taxon>Pseudomonadati</taxon>
        <taxon>Pseudomonadota</taxon>
        <taxon>Alphaproteobacteria</taxon>
        <taxon>Hyphomicrobiales</taxon>
        <taxon>Xanthobacteraceae</taxon>
        <taxon>Xanthobacter</taxon>
    </lineage>
</organism>
<gene>
    <name evidence="6" type="ORF">GGQ86_000805</name>
    <name evidence="5" type="ORF">XFLAVUS301_15670</name>
</gene>
<dbReference type="InterPro" id="IPR057102">
    <property type="entry name" value="NCTSP_N"/>
</dbReference>
<feature type="domain" description="Non-contractile tail sheath N-terminal" evidence="3">
    <location>
        <begin position="15"/>
        <end position="206"/>
    </location>
</feature>
<dbReference type="RefSeq" id="WP_281806830.1">
    <property type="nucleotide sequence ID" value="NZ_BSDO01000002.1"/>
</dbReference>
<dbReference type="AlphaFoldDB" id="A0A9W6CQ59"/>
<dbReference type="Proteomes" id="UP001144397">
    <property type="component" value="Unassembled WGS sequence"/>
</dbReference>
<evidence type="ECO:0000313" key="6">
    <source>
        <dbReference type="EMBL" id="MDR6332358.1"/>
    </source>
</evidence>
<dbReference type="InterPro" id="IPR005181">
    <property type="entry name" value="SASA"/>
</dbReference>
<dbReference type="EMBL" id="JAVDPY010000001">
    <property type="protein sequence ID" value="MDR6332358.1"/>
    <property type="molecule type" value="Genomic_DNA"/>
</dbReference>